<evidence type="ECO:0000313" key="2">
    <source>
        <dbReference type="EMBL" id="MBB5998475.1"/>
    </source>
</evidence>
<dbReference type="EMBL" id="JACHLY010000001">
    <property type="protein sequence ID" value="MBB5998475.1"/>
    <property type="molecule type" value="Genomic_DNA"/>
</dbReference>
<keyword evidence="1" id="KW-0812">Transmembrane</keyword>
<comment type="caution">
    <text evidence="3">The sequence shown here is derived from an EMBL/GenBank/DDBJ whole genome shotgun (WGS) entry which is preliminary data.</text>
</comment>
<dbReference type="Proteomes" id="UP000578077">
    <property type="component" value="Unassembled WGS sequence"/>
</dbReference>
<keyword evidence="1" id="KW-0472">Membrane</keyword>
<keyword evidence="4" id="KW-1185">Reference proteome</keyword>
<evidence type="ECO:0000256" key="1">
    <source>
        <dbReference type="SAM" id="Phobius"/>
    </source>
</evidence>
<name>A0A841EII6_9ACTN</name>
<sequence length="70" mass="7710">MFGELRRLGMRRVYGSADVKMSVLSLPAGVTVWVVAGAFTWRDADGRAVWWSAEDAVGAARRLAAEVEQR</sequence>
<organism evidence="3 4">
    <name type="scientific">Streptomonospora salina</name>
    <dbReference type="NCBI Taxonomy" id="104205"/>
    <lineage>
        <taxon>Bacteria</taxon>
        <taxon>Bacillati</taxon>
        <taxon>Actinomycetota</taxon>
        <taxon>Actinomycetes</taxon>
        <taxon>Streptosporangiales</taxon>
        <taxon>Nocardiopsidaceae</taxon>
        <taxon>Streptomonospora</taxon>
    </lineage>
</organism>
<dbReference type="RefSeq" id="WP_184634740.1">
    <property type="nucleotide sequence ID" value="NZ_BAABKT010000007.1"/>
</dbReference>
<protein>
    <submittedName>
        <fullName evidence="3">Uncharacterized protein</fullName>
    </submittedName>
</protein>
<accession>A0A841EII6</accession>
<evidence type="ECO:0000313" key="3">
    <source>
        <dbReference type="EMBL" id="MBB6000170.1"/>
    </source>
</evidence>
<feature type="transmembrane region" description="Helical" evidence="1">
    <location>
        <begin position="21"/>
        <end position="41"/>
    </location>
</feature>
<reference evidence="3 4" key="1">
    <citation type="submission" date="2020-08" db="EMBL/GenBank/DDBJ databases">
        <title>Sequencing the genomes of 1000 actinobacteria strains.</title>
        <authorList>
            <person name="Klenk H.-P."/>
        </authorList>
    </citation>
    <scope>NUCLEOTIDE SEQUENCE [LARGE SCALE GENOMIC DNA]</scope>
    <source>
        <strain evidence="3 4">DSM 44593</strain>
    </source>
</reference>
<gene>
    <name evidence="2" type="ORF">HNR25_002226</name>
    <name evidence="3" type="ORF">HNR25_003921</name>
</gene>
<proteinExistence type="predicted"/>
<dbReference type="AlphaFoldDB" id="A0A841EII6"/>
<evidence type="ECO:0000313" key="4">
    <source>
        <dbReference type="Proteomes" id="UP000578077"/>
    </source>
</evidence>
<dbReference type="EMBL" id="JACHLY010000001">
    <property type="protein sequence ID" value="MBB6000170.1"/>
    <property type="molecule type" value="Genomic_DNA"/>
</dbReference>
<keyword evidence="1" id="KW-1133">Transmembrane helix</keyword>